<dbReference type="Gene3D" id="3.40.50.300">
    <property type="entry name" value="P-loop containing nucleotide triphosphate hydrolases"/>
    <property type="match status" value="1"/>
</dbReference>
<proteinExistence type="predicted"/>
<dbReference type="InterPro" id="IPR027417">
    <property type="entry name" value="P-loop_NTPase"/>
</dbReference>
<keyword evidence="2" id="KW-0342">GTP-binding</keyword>
<evidence type="ECO:0000256" key="1">
    <source>
        <dbReference type="ARBA" id="ARBA00022741"/>
    </source>
</evidence>
<dbReference type="PRINTS" id="PR00449">
    <property type="entry name" value="RASTRNSFRMNG"/>
</dbReference>
<keyword evidence="1" id="KW-0547">Nucleotide-binding</keyword>
<dbReference type="NCBIfam" id="TIGR00231">
    <property type="entry name" value="small_GTP"/>
    <property type="match status" value="1"/>
</dbReference>
<dbReference type="RefSeq" id="XP_015190063.1">
    <property type="nucleotide sequence ID" value="XM_015334577.1"/>
</dbReference>
<dbReference type="Pfam" id="PF00071">
    <property type="entry name" value="Ras"/>
    <property type="match status" value="1"/>
</dbReference>
<evidence type="ECO:0000256" key="2">
    <source>
        <dbReference type="ARBA" id="ARBA00023134"/>
    </source>
</evidence>
<reference evidence="4" key="1">
    <citation type="submission" date="2025-08" db="UniProtKB">
        <authorList>
            <consortium name="RefSeq"/>
        </authorList>
    </citation>
    <scope>IDENTIFICATION</scope>
    <source>
        <tissue evidence="4">Whole body</tissue>
    </source>
</reference>
<dbReference type="SMART" id="SM00173">
    <property type="entry name" value="RAS"/>
    <property type="match status" value="1"/>
</dbReference>
<evidence type="ECO:0000313" key="3">
    <source>
        <dbReference type="Proteomes" id="UP000694924"/>
    </source>
</evidence>
<accession>A0ABM1JC75</accession>
<dbReference type="SMART" id="SM00176">
    <property type="entry name" value="RAN"/>
    <property type="match status" value="1"/>
</dbReference>
<organism evidence="3 4">
    <name type="scientific">Polistes dominula</name>
    <name type="common">European paper wasp</name>
    <name type="synonym">Vespa dominula</name>
    <dbReference type="NCBI Taxonomy" id="743375"/>
    <lineage>
        <taxon>Eukaryota</taxon>
        <taxon>Metazoa</taxon>
        <taxon>Ecdysozoa</taxon>
        <taxon>Arthropoda</taxon>
        <taxon>Hexapoda</taxon>
        <taxon>Insecta</taxon>
        <taxon>Pterygota</taxon>
        <taxon>Neoptera</taxon>
        <taxon>Endopterygota</taxon>
        <taxon>Hymenoptera</taxon>
        <taxon>Apocrita</taxon>
        <taxon>Aculeata</taxon>
        <taxon>Vespoidea</taxon>
        <taxon>Vespidae</taxon>
        <taxon>Polistinae</taxon>
        <taxon>Polistini</taxon>
        <taxon>Polistes</taxon>
    </lineage>
</organism>
<protein>
    <submittedName>
        <fullName evidence="4">Ras-related protein Rab-34</fullName>
    </submittedName>
</protein>
<dbReference type="GeneID" id="107073835"/>
<dbReference type="PROSITE" id="PS51419">
    <property type="entry name" value="RAB"/>
    <property type="match status" value="1"/>
</dbReference>
<dbReference type="SUPFAM" id="SSF52540">
    <property type="entry name" value="P-loop containing nucleoside triphosphate hydrolases"/>
    <property type="match status" value="1"/>
</dbReference>
<name>A0ABM1JC75_POLDO</name>
<keyword evidence="3" id="KW-1185">Reference proteome</keyword>
<sequence length="271" mass="31027">MLETRSAVFKLMKTNAHEERQIKKWPPPFSSAITPYYERDFNDVVKQACAEKSFTLRISKVIVIGDVAVGKTSLVNRFCHKLFDNNYKATIGVDFEVERFDVLGVPFYLQIWDTAGQERFKCIAASYYRSANAIIVVFDVGNLVTLAHCQQWLLEAYKSNTNFCHVFLVGMKRDLLSNKVYEIIENRAIDVANRMRAEYWTVSARTGDGVNELFARVASLCFNAMVLRELENNKIVPMNIGSDLITLESKSKENEDKIKKKIKSKCFDCSI</sequence>
<dbReference type="PANTHER" id="PTHR47977">
    <property type="entry name" value="RAS-RELATED PROTEIN RAB"/>
    <property type="match status" value="1"/>
</dbReference>
<dbReference type="SMART" id="SM00175">
    <property type="entry name" value="RAB"/>
    <property type="match status" value="1"/>
</dbReference>
<dbReference type="Proteomes" id="UP000694924">
    <property type="component" value="Unplaced"/>
</dbReference>
<dbReference type="PROSITE" id="PS51421">
    <property type="entry name" value="RAS"/>
    <property type="match status" value="1"/>
</dbReference>
<dbReference type="InterPro" id="IPR050227">
    <property type="entry name" value="Rab"/>
</dbReference>
<dbReference type="SMART" id="SM00174">
    <property type="entry name" value="RHO"/>
    <property type="match status" value="1"/>
</dbReference>
<evidence type="ECO:0000313" key="4">
    <source>
        <dbReference type="RefSeq" id="XP_015190063.1"/>
    </source>
</evidence>
<dbReference type="InterPro" id="IPR001806">
    <property type="entry name" value="Small_GTPase"/>
</dbReference>
<gene>
    <name evidence="4" type="primary">LOC107073835</name>
</gene>
<dbReference type="InterPro" id="IPR005225">
    <property type="entry name" value="Small_GTP-bd"/>
</dbReference>